<evidence type="ECO:0000313" key="2">
    <source>
        <dbReference type="Proteomes" id="UP000294542"/>
    </source>
</evidence>
<evidence type="ECO:0000313" key="1">
    <source>
        <dbReference type="EMBL" id="QBP07128.1"/>
    </source>
</evidence>
<sequence length="1156" mass="124750">MKGVAMSSNLVVEPGSWGEFYASIEALTWKLQNSRYSQYDLASTVMVNFENDVDDLVTSAQTLLASHQARRDNVHQVNAEQLGFGLVDNFKTATVAQAGEGGHPDLFVTPQGFNALASKVFADFGSSLHHQGINPISSFGSLSFLPPDVSGSFEGSGQVSGNSASPMIIEDDGTLVGLRYGTTGTTEGLYYFYLPTAEDRIDNASVIRTNFKYAPANLPAGAYCTDVYNTESDVLLGNIKGSSSYNWFISITNGTFDATKHNTAYFTINGDPDLAYLGKYSTALVVNGYVYIFGMLDDGFTTNRPIGGELKNTQPIDMVVWRVAVSSIINNNAVTLEKISTWSTKDIWGDTTSNPRIQLSKMAISENAADKPYVQVNGALVRSVIVRNAQRRLFAVVDPANPTRIRLAVNHTFYAQLSTGSSYNGSCALSMLLDLTAKTAVVEDNANRILVGVSGQTVTVTGNTLLTDNLLTGSALGGNWHPNVTLTSRGYLFCRTSGNQPDENPRFSKGLITNFTTRFEAMRIRSRQVRQITLVTDPLVTGTALTNNFMKPQYLAGNALLLTSNPYKTPGYYAYGTTKRVLLTGSPTFNYTLNSGVTLQGWAPNSNRYEITDANNPPRNRFYHIITQVDSAGNVTSSPSVLSDGSSAQVGTSIDANLNITGSITFNQAELNTVAKAACQTALGAAPSLWRGLIYVPQDTAVPLIMVCTGEVLRSDGNGYRVNHSLVELTYTGARSGNITGYTVKRVLNSQLNDQQPTGVPLELACNGGLNIYKTAAGDYLLGIGEPTFHQTYGGIYGYVWYAAIKAGTGTIEDSSLKAFNHGYYPTSVNPTPVVVPGYGLCVMDYQTQQANANALMIVDVMAATYAEFVAWTSKRKLVLTAQQVEQGYLVYFTAPTQVFMAGNEYTLPAGNIDLRTITANPASKTFYVYVQLVDEQVQYLITLDQLAPTITLMYIGKITTNTTQISSIAVDKRIRIETFELSATHIGSGIPITTGVPSTAGNFAWRNGYLKLMSFAMQLDYSGIVTVNLRTGAVTIEMSVSGTPPDSVSRTRTQTVWSTGETWVPGLVTVGTEASGASDAFNTYASTSKTFPALARSDIANSTGLAVMMGNESNPTNKGVFTQQPSAANDYTLKWKVTDAPGGAGEYTFDLYVKY</sequence>
<proteinExistence type="predicted"/>
<gene>
    <name evidence="1" type="ORF">REBECCA_20</name>
</gene>
<organism evidence="1 2">
    <name type="scientific">Erwinia phage Rebecca</name>
    <dbReference type="NCBI Taxonomy" id="2530026"/>
    <lineage>
        <taxon>Viruses</taxon>
        <taxon>Duplodnaviria</taxon>
        <taxon>Heunggongvirae</taxon>
        <taxon>Uroviricota</taxon>
        <taxon>Caudoviricetes</taxon>
        <taxon>Chimalliviridae</taxon>
        <taxon>Agricanvirus</taxon>
        <taxon>Agricanvirus ray</taxon>
    </lineage>
</organism>
<dbReference type="EMBL" id="MK514281">
    <property type="protein sequence ID" value="QBP07128.1"/>
    <property type="molecule type" value="Genomic_DNA"/>
</dbReference>
<name>A0A482IEM4_9CAUD</name>
<dbReference type="Proteomes" id="UP000294542">
    <property type="component" value="Segment"/>
</dbReference>
<protein>
    <submittedName>
        <fullName evidence="1">Putative membrane protein</fullName>
    </submittedName>
</protein>
<accession>A0A482IEM4</accession>
<reference evidence="1 2" key="1">
    <citation type="submission" date="2019-02" db="EMBL/GenBank/DDBJ databases">
        <authorList>
            <person name="Eardley R."/>
            <person name="Sharma R."/>
            <person name="Beatty N."/>
            <person name="Choi M.C."/>
            <person name="Duncan S."/>
            <person name="Fajardo C.P."/>
            <person name="Ferguson H.P."/>
            <person name="Kruger J.L."/>
            <person name="Webb C.J."/>
            <person name="Grose J.H."/>
        </authorList>
    </citation>
    <scope>NUCLEOTIDE SEQUENCE [LARGE SCALE GENOMIC DNA]</scope>
</reference>